<protein>
    <submittedName>
        <fullName evidence="2">Uncharacterized protein</fullName>
    </submittedName>
</protein>
<organism evidence="2 3">
    <name type="scientific">Brachybacterium phenoliresistens</name>
    <dbReference type="NCBI Taxonomy" id="396014"/>
    <lineage>
        <taxon>Bacteria</taxon>
        <taxon>Bacillati</taxon>
        <taxon>Actinomycetota</taxon>
        <taxon>Actinomycetes</taxon>
        <taxon>Micrococcales</taxon>
        <taxon>Dermabacteraceae</taxon>
        <taxon>Brachybacterium</taxon>
    </lineage>
</organism>
<name>Z9JQ17_9MICO</name>
<dbReference type="OrthoDB" id="5150418at2"/>
<feature type="chain" id="PRO_5004992588" evidence="1">
    <location>
        <begin position="29"/>
        <end position="257"/>
    </location>
</feature>
<dbReference type="InterPro" id="IPR006311">
    <property type="entry name" value="TAT_signal"/>
</dbReference>
<dbReference type="HOGENOM" id="CLU_1080403_0_0_11"/>
<dbReference type="PROSITE" id="PS51318">
    <property type="entry name" value="TAT"/>
    <property type="match status" value="1"/>
</dbReference>
<gene>
    <name evidence="2" type="ORF">BF93_09215</name>
</gene>
<evidence type="ECO:0000313" key="3">
    <source>
        <dbReference type="Proteomes" id="UP000023067"/>
    </source>
</evidence>
<evidence type="ECO:0000313" key="2">
    <source>
        <dbReference type="EMBL" id="EWS79881.1"/>
    </source>
</evidence>
<keyword evidence="3" id="KW-1185">Reference proteome</keyword>
<sequence length="257" mass="27238">MPTRRTLMRGATWATPVVAVSMTAPAYAASTTCISVDLAVGQTATLPWDAEWEEVLSTANFVDGTGTLAGAPRSFNPSGGSRCYYGRNVTSLQGVTNAKVGERDPRVNGASFAYRRAVCFAPGTYELRYYAAAYRGNPVTAYMTPSVLSSTGSTVALGSISGMSTGVTAHGFVDPTTGSGTNAAYVSANLGRTQYGFRFTVDRQGTFTFQLTWSFGRIATDSSNTGRLRQTNAFGDSCIQTYANDIAVEAPVIRRIA</sequence>
<keyword evidence="1" id="KW-0732">Signal</keyword>
<dbReference type="EMBL" id="JDYK01000023">
    <property type="protein sequence ID" value="EWS79881.1"/>
    <property type="molecule type" value="Genomic_DNA"/>
</dbReference>
<feature type="signal peptide" evidence="1">
    <location>
        <begin position="1"/>
        <end position="28"/>
    </location>
</feature>
<proteinExistence type="predicted"/>
<comment type="caution">
    <text evidence="2">The sequence shown here is derived from an EMBL/GenBank/DDBJ whole genome shotgun (WGS) entry which is preliminary data.</text>
</comment>
<dbReference type="STRING" id="396014.BF93_09215"/>
<reference evidence="2 3" key="1">
    <citation type="submission" date="2014-02" db="EMBL/GenBank/DDBJ databases">
        <title>Genome sequence of Brachybacterium phenoliresistens strain W13A50.</title>
        <authorList>
            <person name="Wang X."/>
        </authorList>
    </citation>
    <scope>NUCLEOTIDE SEQUENCE [LARGE SCALE GENOMIC DNA]</scope>
    <source>
        <strain evidence="2 3">W13A50</strain>
    </source>
</reference>
<evidence type="ECO:0000256" key="1">
    <source>
        <dbReference type="SAM" id="SignalP"/>
    </source>
</evidence>
<dbReference type="PATRIC" id="fig|396014.3.peg.3340"/>
<dbReference type="AlphaFoldDB" id="Z9JQ17"/>
<accession>Z9JQ17</accession>
<dbReference type="RefSeq" id="WP_038374223.1">
    <property type="nucleotide sequence ID" value="NZ_KK070006.1"/>
</dbReference>
<dbReference type="Proteomes" id="UP000023067">
    <property type="component" value="Unassembled WGS sequence"/>
</dbReference>